<dbReference type="EMBL" id="SNZR01000015">
    <property type="protein sequence ID" value="TDR88025.1"/>
    <property type="molecule type" value="Genomic_DNA"/>
</dbReference>
<sequence length="221" mass="23843">MIARPFLLLLGAIALGGMLAGTAAIMAQRATPWPTVRPGGSFSLTDTDGRRVTEADLHGKPTALYFGFTHCPDACPTALFSLTEAMRELGAGADRLNVVFVTVDPERDTAELMKLYLQSFDPRIRGLVGSKEEIADMAAKFHVVARRVERPDGDYAMDHSTSVFLFDATGRIVGGIDHDESHEQFLGKLKQLANPKACIPGAPASLWEASIVKMTGPRICS</sequence>
<keyword evidence="7" id="KW-1185">Reference proteome</keyword>
<evidence type="ECO:0000256" key="3">
    <source>
        <dbReference type="PIRSR" id="PIRSR603782-1"/>
    </source>
</evidence>
<accession>A0A4R7BTY5</accession>
<organism evidence="6 7">
    <name type="scientific">Enterovirga rhinocerotis</name>
    <dbReference type="NCBI Taxonomy" id="1339210"/>
    <lineage>
        <taxon>Bacteria</taxon>
        <taxon>Pseudomonadati</taxon>
        <taxon>Pseudomonadota</taxon>
        <taxon>Alphaproteobacteria</taxon>
        <taxon>Hyphomicrobiales</taxon>
        <taxon>Methylobacteriaceae</taxon>
        <taxon>Enterovirga</taxon>
    </lineage>
</organism>
<evidence type="ECO:0000256" key="4">
    <source>
        <dbReference type="PIRSR" id="PIRSR603782-2"/>
    </source>
</evidence>
<dbReference type="Pfam" id="PF02630">
    <property type="entry name" value="SCO1-SenC"/>
    <property type="match status" value="1"/>
</dbReference>
<gene>
    <name evidence="6" type="ORF">EV668_3890</name>
</gene>
<keyword evidence="4" id="KW-1015">Disulfide bond</keyword>
<dbReference type="InterPro" id="IPR013766">
    <property type="entry name" value="Thioredoxin_domain"/>
</dbReference>
<evidence type="ECO:0000259" key="5">
    <source>
        <dbReference type="PROSITE" id="PS51352"/>
    </source>
</evidence>
<dbReference type="PROSITE" id="PS51352">
    <property type="entry name" value="THIOREDOXIN_2"/>
    <property type="match status" value="1"/>
</dbReference>
<dbReference type="InterPro" id="IPR036249">
    <property type="entry name" value="Thioredoxin-like_sf"/>
</dbReference>
<dbReference type="PANTHER" id="PTHR12151">
    <property type="entry name" value="ELECTRON TRANSPORT PROTIN SCO1/SENC FAMILY MEMBER"/>
    <property type="match status" value="1"/>
</dbReference>
<evidence type="ECO:0000313" key="6">
    <source>
        <dbReference type="EMBL" id="TDR88025.1"/>
    </source>
</evidence>
<protein>
    <submittedName>
        <fullName evidence="6">Protein SCO1/2</fullName>
    </submittedName>
</protein>
<reference evidence="6 7" key="1">
    <citation type="submission" date="2019-03" db="EMBL/GenBank/DDBJ databases">
        <title>Genomic Encyclopedia of Type Strains, Phase IV (KMG-IV): sequencing the most valuable type-strain genomes for metagenomic binning, comparative biology and taxonomic classification.</title>
        <authorList>
            <person name="Goeker M."/>
        </authorList>
    </citation>
    <scope>NUCLEOTIDE SEQUENCE [LARGE SCALE GENOMIC DNA]</scope>
    <source>
        <strain evidence="6 7">DSM 25903</strain>
    </source>
</reference>
<keyword evidence="3" id="KW-0479">Metal-binding</keyword>
<feature type="binding site" evidence="3">
    <location>
        <position position="75"/>
    </location>
    <ligand>
        <name>Cu cation</name>
        <dbReference type="ChEBI" id="CHEBI:23378"/>
    </ligand>
</feature>
<dbReference type="FunFam" id="3.40.30.10:FF:000013">
    <property type="entry name" value="Blast:Protein SCO1 homolog, mitochondrial"/>
    <property type="match status" value="1"/>
</dbReference>
<dbReference type="PANTHER" id="PTHR12151:SF25">
    <property type="entry name" value="LINALOOL DEHYDRATASE_ISOMERASE DOMAIN-CONTAINING PROTEIN"/>
    <property type="match status" value="1"/>
</dbReference>
<dbReference type="Gene3D" id="3.40.30.10">
    <property type="entry name" value="Glutaredoxin"/>
    <property type="match status" value="1"/>
</dbReference>
<comment type="caution">
    <text evidence="6">The sequence shown here is derived from an EMBL/GenBank/DDBJ whole genome shotgun (WGS) entry which is preliminary data.</text>
</comment>
<dbReference type="RefSeq" id="WP_133773163.1">
    <property type="nucleotide sequence ID" value="NZ_SNZR01000015.1"/>
</dbReference>
<evidence type="ECO:0000256" key="1">
    <source>
        <dbReference type="ARBA" id="ARBA00010996"/>
    </source>
</evidence>
<dbReference type="Proteomes" id="UP000295122">
    <property type="component" value="Unassembled WGS sequence"/>
</dbReference>
<evidence type="ECO:0000313" key="7">
    <source>
        <dbReference type="Proteomes" id="UP000295122"/>
    </source>
</evidence>
<dbReference type="CDD" id="cd02968">
    <property type="entry name" value="SCO"/>
    <property type="match status" value="1"/>
</dbReference>
<feature type="disulfide bond" description="Redox-active" evidence="4">
    <location>
        <begin position="71"/>
        <end position="75"/>
    </location>
</feature>
<proteinExistence type="inferred from homology"/>
<feature type="binding site" evidence="3">
    <location>
        <position position="159"/>
    </location>
    <ligand>
        <name>Cu cation</name>
        <dbReference type="ChEBI" id="CHEBI:23378"/>
    </ligand>
</feature>
<comment type="similarity">
    <text evidence="1">Belongs to the SCO1/2 family.</text>
</comment>
<feature type="binding site" evidence="3">
    <location>
        <position position="71"/>
    </location>
    <ligand>
        <name>Cu cation</name>
        <dbReference type="ChEBI" id="CHEBI:23378"/>
    </ligand>
</feature>
<dbReference type="AlphaFoldDB" id="A0A4R7BTY5"/>
<feature type="domain" description="Thioredoxin" evidence="5">
    <location>
        <begin position="33"/>
        <end position="194"/>
    </location>
</feature>
<name>A0A4R7BTY5_9HYPH</name>
<evidence type="ECO:0000256" key="2">
    <source>
        <dbReference type="ARBA" id="ARBA00023008"/>
    </source>
</evidence>
<dbReference type="InterPro" id="IPR003782">
    <property type="entry name" value="SCO1/SenC"/>
</dbReference>
<dbReference type="SUPFAM" id="SSF52833">
    <property type="entry name" value="Thioredoxin-like"/>
    <property type="match status" value="1"/>
</dbReference>
<dbReference type="OrthoDB" id="9790194at2"/>
<dbReference type="GO" id="GO:0046872">
    <property type="term" value="F:metal ion binding"/>
    <property type="evidence" value="ECO:0007669"/>
    <property type="project" value="UniProtKB-KW"/>
</dbReference>
<keyword evidence="2 3" id="KW-0186">Copper</keyword>